<dbReference type="GeneID" id="112468586"/>
<evidence type="ECO:0000259" key="1">
    <source>
        <dbReference type="Pfam" id="PF16064"/>
    </source>
</evidence>
<keyword evidence="2" id="KW-1185">Reference proteome</keyword>
<name>A0A6J1RLJ4_9HYME</name>
<dbReference type="InterPro" id="IPR032071">
    <property type="entry name" value="DUF4806"/>
</dbReference>
<protein>
    <submittedName>
        <fullName evidence="3 4">Uncharacterized protein LOC112468586</fullName>
    </submittedName>
</protein>
<dbReference type="AlphaFoldDB" id="A0A6J1RLJ4"/>
<sequence length="265" mass="30321">MYSGREAEQYSKESIVQDTKIGQYLSLSFIDNFLTFEDMLKTDQEAFMQVVNKVMLIGGKHEKDFIRRSLSATFSDDLASMCSWTGQKNNYKIGDTHTILSIKKAFRAIFPWNTEKDFEHFVMEWFRFANVRSDKYIILLAWLRASDYYSNKRVVNRLVVIENSLFISKRLFIRSLPTQDCSRLSSFAFFNNFASLPARVYLSARYSSDSNPASFKSPCSTSSCLTASAVLTTRPPRPSSSTSSTGSSLRQGFIFALSHTPWYGR</sequence>
<organism evidence="2 3">
    <name type="scientific">Temnothorax curvispinosus</name>
    <dbReference type="NCBI Taxonomy" id="300111"/>
    <lineage>
        <taxon>Eukaryota</taxon>
        <taxon>Metazoa</taxon>
        <taxon>Ecdysozoa</taxon>
        <taxon>Arthropoda</taxon>
        <taxon>Hexapoda</taxon>
        <taxon>Insecta</taxon>
        <taxon>Pterygota</taxon>
        <taxon>Neoptera</taxon>
        <taxon>Endopterygota</taxon>
        <taxon>Hymenoptera</taxon>
        <taxon>Apocrita</taxon>
        <taxon>Aculeata</taxon>
        <taxon>Formicoidea</taxon>
        <taxon>Formicidae</taxon>
        <taxon>Myrmicinae</taxon>
        <taxon>Temnothorax</taxon>
    </lineage>
</organism>
<reference evidence="3 4" key="1">
    <citation type="submission" date="2025-04" db="UniProtKB">
        <authorList>
            <consortium name="RefSeq"/>
        </authorList>
    </citation>
    <scope>IDENTIFICATION</scope>
    <source>
        <tissue evidence="3 4">Whole body</tissue>
    </source>
</reference>
<dbReference type="OrthoDB" id="7700978at2759"/>
<dbReference type="Proteomes" id="UP000504618">
    <property type="component" value="Unplaced"/>
</dbReference>
<dbReference type="RefSeq" id="XP_024893604.1">
    <property type="nucleotide sequence ID" value="XM_025037836.1"/>
</dbReference>
<dbReference type="Pfam" id="PF16064">
    <property type="entry name" value="DUF4806"/>
    <property type="match status" value="1"/>
</dbReference>
<gene>
    <name evidence="3 4" type="primary">LOC112468586</name>
</gene>
<accession>A0A6J1RLJ4</accession>
<evidence type="ECO:0000313" key="2">
    <source>
        <dbReference type="Proteomes" id="UP000504618"/>
    </source>
</evidence>
<dbReference type="RefSeq" id="XP_024893595.1">
    <property type="nucleotide sequence ID" value="XM_025037827.1"/>
</dbReference>
<evidence type="ECO:0000313" key="3">
    <source>
        <dbReference type="RefSeq" id="XP_024893595.1"/>
    </source>
</evidence>
<proteinExistence type="predicted"/>
<feature type="domain" description="DUF4806" evidence="1">
    <location>
        <begin position="31"/>
        <end position="102"/>
    </location>
</feature>
<evidence type="ECO:0000313" key="4">
    <source>
        <dbReference type="RefSeq" id="XP_024893604.1"/>
    </source>
</evidence>